<sequence length="102" mass="11283">MTRAFLAVGPKYMAIWAGGAIPERKKQLDEAEVDRQLAEPVRELLRRGAADKTIRTDLPTEVLFQLYTALLERALVMVMRRELGAEQATAAVLGVFLRGATA</sequence>
<dbReference type="EMBL" id="SODF01000004">
    <property type="protein sequence ID" value="TDW14411.1"/>
    <property type="molecule type" value="Genomic_DNA"/>
</dbReference>
<dbReference type="SUPFAM" id="SSF48498">
    <property type="entry name" value="Tetracyclin repressor-like, C-terminal domain"/>
    <property type="match status" value="1"/>
</dbReference>
<organism evidence="1 2">
    <name type="scientific">Kribbella kalugense</name>
    <dbReference type="NCBI Taxonomy" id="2512221"/>
    <lineage>
        <taxon>Bacteria</taxon>
        <taxon>Bacillati</taxon>
        <taxon>Actinomycetota</taxon>
        <taxon>Actinomycetes</taxon>
        <taxon>Propionibacteriales</taxon>
        <taxon>Kribbellaceae</taxon>
        <taxon>Kribbella</taxon>
    </lineage>
</organism>
<dbReference type="InterPro" id="IPR036271">
    <property type="entry name" value="Tet_transcr_reg_TetR-rel_C_sf"/>
</dbReference>
<evidence type="ECO:0008006" key="3">
    <source>
        <dbReference type="Google" id="ProtNLM"/>
    </source>
</evidence>
<gene>
    <name evidence="1" type="ORF">EV650_8002</name>
</gene>
<comment type="caution">
    <text evidence="1">The sequence shown here is derived from an EMBL/GenBank/DDBJ whole genome shotgun (WGS) entry which is preliminary data.</text>
</comment>
<name>A0A4R7ZDW8_9ACTN</name>
<dbReference type="Gene3D" id="1.10.357.10">
    <property type="entry name" value="Tetracycline Repressor, domain 2"/>
    <property type="match status" value="1"/>
</dbReference>
<dbReference type="RefSeq" id="WP_134124361.1">
    <property type="nucleotide sequence ID" value="NZ_SODF01000004.1"/>
</dbReference>
<protein>
    <recommendedName>
        <fullName evidence="3">TetR family transcriptional regulator</fullName>
    </recommendedName>
</protein>
<evidence type="ECO:0000313" key="1">
    <source>
        <dbReference type="EMBL" id="TDW14411.1"/>
    </source>
</evidence>
<dbReference type="AlphaFoldDB" id="A0A4R7ZDW8"/>
<proteinExistence type="predicted"/>
<dbReference type="OrthoDB" id="3869819at2"/>
<evidence type="ECO:0000313" key="2">
    <source>
        <dbReference type="Proteomes" id="UP000295447"/>
    </source>
</evidence>
<reference evidence="1 2" key="1">
    <citation type="submission" date="2019-03" db="EMBL/GenBank/DDBJ databases">
        <title>Genomic Encyclopedia of Type Strains, Phase III (KMG-III): the genomes of soil and plant-associated and newly described type strains.</title>
        <authorList>
            <person name="Whitman W."/>
        </authorList>
    </citation>
    <scope>NUCLEOTIDE SEQUENCE [LARGE SCALE GENOMIC DNA]</scope>
    <source>
        <strain evidence="1 2">VKM Ac-2570</strain>
    </source>
</reference>
<accession>A0A4R7ZDW8</accession>
<keyword evidence="2" id="KW-1185">Reference proteome</keyword>
<dbReference type="Proteomes" id="UP000295447">
    <property type="component" value="Unassembled WGS sequence"/>
</dbReference>